<evidence type="ECO:0000259" key="2">
    <source>
        <dbReference type="PROSITE" id="PS50181"/>
    </source>
</evidence>
<reference evidence="4" key="2">
    <citation type="submission" date="2015-01" db="EMBL/GenBank/DDBJ databases">
        <title>Evolutionary Origins and Diversification of the Mycorrhizal Mutualists.</title>
        <authorList>
            <consortium name="DOE Joint Genome Institute"/>
            <consortium name="Mycorrhizal Genomics Consortium"/>
            <person name="Kohler A."/>
            <person name="Kuo A."/>
            <person name="Nagy L.G."/>
            <person name="Floudas D."/>
            <person name="Copeland A."/>
            <person name="Barry K.W."/>
            <person name="Cichocki N."/>
            <person name="Veneault-Fourrey C."/>
            <person name="LaButti K."/>
            <person name="Lindquist E.A."/>
            <person name="Lipzen A."/>
            <person name="Lundell T."/>
            <person name="Morin E."/>
            <person name="Murat C."/>
            <person name="Riley R."/>
            <person name="Ohm R."/>
            <person name="Sun H."/>
            <person name="Tunlid A."/>
            <person name="Henrissat B."/>
            <person name="Grigoriev I.V."/>
            <person name="Hibbett D.S."/>
            <person name="Martin F."/>
        </authorList>
    </citation>
    <scope>NUCLEOTIDE SEQUENCE [LARGE SCALE GENOMIC DNA]</scope>
    <source>
        <strain evidence="4">Zn</strain>
    </source>
</reference>
<protein>
    <recommendedName>
        <fullName evidence="2">F-box domain-containing protein</fullName>
    </recommendedName>
</protein>
<reference evidence="3 4" key="1">
    <citation type="submission" date="2014-04" db="EMBL/GenBank/DDBJ databases">
        <authorList>
            <consortium name="DOE Joint Genome Institute"/>
            <person name="Kuo A."/>
            <person name="Martino E."/>
            <person name="Perotto S."/>
            <person name="Kohler A."/>
            <person name="Nagy L.G."/>
            <person name="Floudas D."/>
            <person name="Copeland A."/>
            <person name="Barry K.W."/>
            <person name="Cichocki N."/>
            <person name="Veneault-Fourrey C."/>
            <person name="LaButti K."/>
            <person name="Lindquist E.A."/>
            <person name="Lipzen A."/>
            <person name="Lundell T."/>
            <person name="Morin E."/>
            <person name="Murat C."/>
            <person name="Sun H."/>
            <person name="Tunlid A."/>
            <person name="Henrissat B."/>
            <person name="Grigoriev I.V."/>
            <person name="Hibbett D.S."/>
            <person name="Martin F."/>
            <person name="Nordberg H.P."/>
            <person name="Cantor M.N."/>
            <person name="Hua S.X."/>
        </authorList>
    </citation>
    <scope>NUCLEOTIDE SEQUENCE [LARGE SCALE GENOMIC DNA]</scope>
    <source>
        <strain evidence="3 4">Zn</strain>
    </source>
</reference>
<organism evidence="3 4">
    <name type="scientific">Oidiodendron maius (strain Zn)</name>
    <dbReference type="NCBI Taxonomy" id="913774"/>
    <lineage>
        <taxon>Eukaryota</taxon>
        <taxon>Fungi</taxon>
        <taxon>Dikarya</taxon>
        <taxon>Ascomycota</taxon>
        <taxon>Pezizomycotina</taxon>
        <taxon>Leotiomycetes</taxon>
        <taxon>Leotiomycetes incertae sedis</taxon>
        <taxon>Myxotrichaceae</taxon>
        <taxon>Oidiodendron</taxon>
    </lineage>
</organism>
<feature type="compositionally biased region" description="Basic residues" evidence="1">
    <location>
        <begin position="224"/>
        <end position="239"/>
    </location>
</feature>
<dbReference type="PROSITE" id="PS50181">
    <property type="entry name" value="FBOX"/>
    <property type="match status" value="1"/>
</dbReference>
<dbReference type="AlphaFoldDB" id="A0A0C3H8U8"/>
<evidence type="ECO:0000256" key="1">
    <source>
        <dbReference type="SAM" id="MobiDB-lite"/>
    </source>
</evidence>
<dbReference type="InterPro" id="IPR036047">
    <property type="entry name" value="F-box-like_dom_sf"/>
</dbReference>
<dbReference type="EMBL" id="KN832878">
    <property type="protein sequence ID" value="KIM99684.1"/>
    <property type="molecule type" value="Genomic_DNA"/>
</dbReference>
<dbReference type="Pfam" id="PF24539">
    <property type="entry name" value="DUF7600"/>
    <property type="match status" value="1"/>
</dbReference>
<dbReference type="InterPro" id="IPR001810">
    <property type="entry name" value="F-box_dom"/>
</dbReference>
<dbReference type="InterPro" id="IPR056021">
    <property type="entry name" value="DUF7600"/>
</dbReference>
<name>A0A0C3H8U8_OIDMZ</name>
<evidence type="ECO:0000313" key="4">
    <source>
        <dbReference type="Proteomes" id="UP000054321"/>
    </source>
</evidence>
<sequence length="729" mass="81809">MQLQASITMHMPACVICGDEFYAAHSTDRSSAPWNAWFRVGRCLNSFVFFFFFPALCLSNTSVNTRRRAKVTADPGIYGPTLSEVGYYKRSGPVLVQLPNGDAFELSPFDGRDSFIMHANCYSLLAQFWHPQPVPVARLLKACCSCVFLPNWRGLLSWGPGHDYGGIIGLRNKYPWDEPDDFNGEGPVRIRRSDDSPEDPWSKLKLVTTYLERSRLDGSATQTKGKRSRKARRSIRKPSARGSERFTTVGNIISNYFTKLPHEIFEFILTYTPTDGVKSLARTSKGLNIIIPSGLGQSFWASRFQDPFEYGYVFEAQTYGVRFDWKALYFCIKKGSSPRLKNRRRIWRLIQSLSELLCVQWKGDQGLLPLDRDQKELKWKEVHGLIEQPKRRQNLSRFWASPICNRLYSQCTSIPSVLCRIVVSTVSSGTATYITGLCFISNQETEISLGYKSKRGSSLEMTGLQGFIIAVGSRGIHAIQFVTPTGQLSQWFGNPKGMPITRRLASCKPITALKGGFDGFKMVSLAIAEASSPMLNDQPNETISLRDSALWFPYIPETDLQLSETDVRGFDNASSGFRPLCCLFGDVANPTVLSKVLVTLSDNRVVDIHCYYATEGIRTLSSVSYLTSATRTLGYLVKRAAGENKDTISFVHNRELREPKTHFTWSIGLDNMSRRRPSLLSPLAIPSESSLAGLYVKWEDGLFRSLGAMTKYAPARTRSVTRGTPDLSM</sequence>
<dbReference type="HOGENOM" id="CLU_436202_0_0_1"/>
<dbReference type="OrthoDB" id="5273847at2759"/>
<feature type="domain" description="F-box" evidence="2">
    <location>
        <begin position="254"/>
        <end position="303"/>
    </location>
</feature>
<gene>
    <name evidence="3" type="ORF">OIDMADRAFT_181105</name>
</gene>
<keyword evidence="4" id="KW-1185">Reference proteome</keyword>
<feature type="region of interest" description="Disordered" evidence="1">
    <location>
        <begin position="217"/>
        <end position="242"/>
    </location>
</feature>
<accession>A0A0C3H8U8</accession>
<dbReference type="SUPFAM" id="SSF81383">
    <property type="entry name" value="F-box domain"/>
    <property type="match status" value="1"/>
</dbReference>
<proteinExistence type="predicted"/>
<dbReference type="InParanoid" id="A0A0C3H8U8"/>
<evidence type="ECO:0000313" key="3">
    <source>
        <dbReference type="EMBL" id="KIM99684.1"/>
    </source>
</evidence>
<dbReference type="Proteomes" id="UP000054321">
    <property type="component" value="Unassembled WGS sequence"/>
</dbReference>